<evidence type="ECO:0000256" key="2">
    <source>
        <dbReference type="PROSITE-ProRule" id="PRU00591"/>
    </source>
</evidence>
<comment type="caution">
    <text evidence="5">The sequence shown here is derived from an EMBL/GenBank/DDBJ whole genome shotgun (WGS) entry which is preliminary data.</text>
</comment>
<dbReference type="PANTHER" id="PTHR34978">
    <property type="entry name" value="POSSIBLE SENSOR-TRANSDUCER PROTEIN BLAR"/>
    <property type="match status" value="1"/>
</dbReference>
<feature type="transmembrane region" description="Helical" evidence="3">
    <location>
        <begin position="124"/>
        <end position="147"/>
    </location>
</feature>
<dbReference type="InterPro" id="IPR018337">
    <property type="entry name" value="Cell_wall/Cho-bd_repeat"/>
</dbReference>
<accession>A0A2S6HUJ8</accession>
<gene>
    <name evidence="5" type="ORF">BXY41_104237</name>
</gene>
<keyword evidence="3" id="KW-0812">Transmembrane</keyword>
<evidence type="ECO:0000313" key="5">
    <source>
        <dbReference type="EMBL" id="PPK81434.1"/>
    </source>
</evidence>
<evidence type="ECO:0000256" key="3">
    <source>
        <dbReference type="SAM" id="Phobius"/>
    </source>
</evidence>
<evidence type="ECO:0000256" key="1">
    <source>
        <dbReference type="ARBA" id="ARBA00022737"/>
    </source>
</evidence>
<dbReference type="PANTHER" id="PTHR34978:SF3">
    <property type="entry name" value="SLR0241 PROTEIN"/>
    <property type="match status" value="1"/>
</dbReference>
<dbReference type="Pfam" id="PF05569">
    <property type="entry name" value="Peptidase_M56"/>
    <property type="match status" value="1"/>
</dbReference>
<proteinExistence type="predicted"/>
<keyword evidence="3" id="KW-1133">Transmembrane helix</keyword>
<dbReference type="InterPro" id="IPR008756">
    <property type="entry name" value="Peptidase_M56"/>
</dbReference>
<dbReference type="Gene3D" id="2.10.270.10">
    <property type="entry name" value="Cholin Binding"/>
    <property type="match status" value="4"/>
</dbReference>
<feature type="repeat" description="Cell wall-binding" evidence="2">
    <location>
        <begin position="454"/>
        <end position="475"/>
    </location>
</feature>
<organism evidence="5 6">
    <name type="scientific">Lacrimispora xylanisolvens</name>
    <dbReference type="NCBI Taxonomy" id="384636"/>
    <lineage>
        <taxon>Bacteria</taxon>
        <taxon>Bacillati</taxon>
        <taxon>Bacillota</taxon>
        <taxon>Clostridia</taxon>
        <taxon>Lachnospirales</taxon>
        <taxon>Lachnospiraceae</taxon>
        <taxon>Lacrimispora</taxon>
    </lineage>
</organism>
<evidence type="ECO:0000313" key="6">
    <source>
        <dbReference type="Proteomes" id="UP000237749"/>
    </source>
</evidence>
<dbReference type="EMBL" id="PTJA01000004">
    <property type="protein sequence ID" value="PPK81434.1"/>
    <property type="molecule type" value="Genomic_DNA"/>
</dbReference>
<keyword evidence="1" id="KW-0677">Repeat</keyword>
<dbReference type="RefSeq" id="WP_104436525.1">
    <property type="nucleotide sequence ID" value="NZ_PTJA01000004.1"/>
</dbReference>
<keyword evidence="3" id="KW-0472">Membrane</keyword>
<dbReference type="CDD" id="cd07341">
    <property type="entry name" value="M56_BlaR1_MecR1_like"/>
    <property type="match status" value="1"/>
</dbReference>
<dbReference type="Pfam" id="PF01473">
    <property type="entry name" value="Choline_bind_1"/>
    <property type="match status" value="4"/>
</dbReference>
<keyword evidence="6" id="KW-1185">Reference proteome</keyword>
<dbReference type="AlphaFoldDB" id="A0A2S6HUJ8"/>
<name>A0A2S6HUJ8_9FIRM</name>
<feature type="transmembrane region" description="Helical" evidence="3">
    <location>
        <begin position="235"/>
        <end position="258"/>
    </location>
</feature>
<feature type="repeat" description="Cell wall-binding" evidence="2">
    <location>
        <begin position="527"/>
        <end position="546"/>
    </location>
</feature>
<dbReference type="Proteomes" id="UP000237749">
    <property type="component" value="Unassembled WGS sequence"/>
</dbReference>
<feature type="transmembrane region" description="Helical" evidence="3">
    <location>
        <begin position="12"/>
        <end position="32"/>
    </location>
</feature>
<feature type="domain" description="Peptidase M56" evidence="4">
    <location>
        <begin position="13"/>
        <end position="322"/>
    </location>
</feature>
<dbReference type="InterPro" id="IPR052173">
    <property type="entry name" value="Beta-lactam_resp_regulator"/>
</dbReference>
<protein>
    <submittedName>
        <fullName evidence="5">Beta-lactamase regulating signal transducer with metallopeptidase domain</fullName>
    </submittedName>
</protein>
<evidence type="ECO:0000259" key="4">
    <source>
        <dbReference type="Pfam" id="PF05569"/>
    </source>
</evidence>
<feature type="transmembrane region" description="Helical" evidence="3">
    <location>
        <begin position="44"/>
        <end position="65"/>
    </location>
</feature>
<dbReference type="SUPFAM" id="SSF69360">
    <property type="entry name" value="Cell wall binding repeat"/>
    <property type="match status" value="3"/>
</dbReference>
<dbReference type="PROSITE" id="PS51170">
    <property type="entry name" value="CW"/>
    <property type="match status" value="3"/>
</dbReference>
<sequence>MEYLIKIFFSYLRSTLSTGIFISLAIIFFKAFDKKINVRVKNIVWILILIKLLIPVSIPVSMNLFDALSNKYAMSVQSQQASPVTEKPLITDSIIASQPPFFPGNNITGKVSIVNMQRQSDIAFVFKIAAVVWLDGVVLLSLFLLIAQYKFKSKMKKRTDILDSKSLALIQELKVLLSIKSEIPIVINNQINSPCISGIFKPTIYIPEYIIKVCDTPQLSHILLHELVHYKRKDLIYNLLSIIALNIHWYNPLVWLAVKKMKLYRECCCDAFVLEILDEEESIEYGMTLLNYSRLYLNRNKYSQLPIYFETKNQIKERITMIKGFHKGSYKVTGKVILSCAIAASVIFTNNLEVKALNADNLLKTTSSALTAPGRGSGWYHQNNNWYYKQVVDKVIDNWYGIQDSTNETEYWLFDSGKWFYFDGQGIMVNHTTLKIEGKDYTFNENGVCTNKVYKGWVLDDGDSGWYYFDENGIMLKNTTIDENVLDEHGKLVKAKERKTTNDKSQYNGWYQENGKWYCKLDGKNMTKAWVGVGGNTYYFDEQGVMVSNTTIKVDDKNYIFDQNGVCTNIDEKKGWNYDDGQWSYYDNNGVALKNTTIDGYKLDSNGVRVESENIGSTEAYYIQGADGSLVDLQLKDYYVRDPESTDGWYSKEDAWYLKKDNKNITGWVKHNHAWVYLDNQGKLVKDTTLKIDGKDYVFNFDGVCTNKLD</sequence>
<reference evidence="5 6" key="1">
    <citation type="submission" date="2018-02" db="EMBL/GenBank/DDBJ databases">
        <title>Genomic Encyclopedia of Archaeal and Bacterial Type Strains, Phase II (KMG-II): from individual species to whole genera.</title>
        <authorList>
            <person name="Goeker M."/>
        </authorList>
    </citation>
    <scope>NUCLEOTIDE SEQUENCE [LARGE SCALE GENOMIC DNA]</scope>
    <source>
        <strain evidence="5 6">DSM 3808</strain>
    </source>
</reference>
<dbReference type="OrthoDB" id="241638at2"/>
<feature type="repeat" description="Cell wall-binding" evidence="2">
    <location>
        <begin position="573"/>
        <end position="592"/>
    </location>
</feature>